<dbReference type="OrthoDB" id="8882621at2759"/>
<dbReference type="STRING" id="1661398.A0A482VUB2"/>
<feature type="compositionally biased region" description="Polar residues" evidence="1">
    <location>
        <begin position="232"/>
        <end position="247"/>
    </location>
</feature>
<feature type="region of interest" description="Disordered" evidence="1">
    <location>
        <begin position="232"/>
        <end position="325"/>
    </location>
</feature>
<dbReference type="InterPro" id="IPR039895">
    <property type="entry name" value="COBL-like"/>
</dbReference>
<evidence type="ECO:0000256" key="1">
    <source>
        <dbReference type="SAM" id="MobiDB-lite"/>
    </source>
</evidence>
<feature type="compositionally biased region" description="Polar residues" evidence="1">
    <location>
        <begin position="347"/>
        <end position="363"/>
    </location>
</feature>
<dbReference type="InterPro" id="IPR029071">
    <property type="entry name" value="Ubiquitin-like_domsf"/>
</dbReference>
<comment type="caution">
    <text evidence="2">The sequence shown here is derived from an EMBL/GenBank/DDBJ whole genome shotgun (WGS) entry which is preliminary data.</text>
</comment>
<feature type="region of interest" description="Disordered" evidence="1">
    <location>
        <begin position="347"/>
        <end position="459"/>
    </location>
</feature>
<feature type="compositionally biased region" description="Basic and acidic residues" evidence="1">
    <location>
        <begin position="576"/>
        <end position="591"/>
    </location>
</feature>
<evidence type="ECO:0000313" key="3">
    <source>
        <dbReference type="Proteomes" id="UP000292052"/>
    </source>
</evidence>
<feature type="compositionally biased region" description="Low complexity" evidence="1">
    <location>
        <begin position="364"/>
        <end position="380"/>
    </location>
</feature>
<feature type="compositionally biased region" description="Polar residues" evidence="1">
    <location>
        <begin position="421"/>
        <end position="437"/>
    </location>
</feature>
<feature type="compositionally biased region" description="Low complexity" evidence="1">
    <location>
        <begin position="1361"/>
        <end position="1375"/>
    </location>
</feature>
<dbReference type="GO" id="GO:0003785">
    <property type="term" value="F:actin monomer binding"/>
    <property type="evidence" value="ECO:0007669"/>
    <property type="project" value="InterPro"/>
</dbReference>
<feature type="region of interest" description="Disordered" evidence="1">
    <location>
        <begin position="818"/>
        <end position="851"/>
    </location>
</feature>
<feature type="region of interest" description="Disordered" evidence="1">
    <location>
        <begin position="1146"/>
        <end position="1181"/>
    </location>
</feature>
<feature type="compositionally biased region" description="Polar residues" evidence="1">
    <location>
        <begin position="259"/>
        <end position="272"/>
    </location>
</feature>
<gene>
    <name evidence="2" type="ORF">BDFB_006787</name>
</gene>
<reference evidence="2 3" key="1">
    <citation type="submission" date="2017-03" db="EMBL/GenBank/DDBJ databases">
        <title>Genome of the blue death feigning beetle - Asbolus verrucosus.</title>
        <authorList>
            <person name="Rider S.D."/>
        </authorList>
    </citation>
    <scope>NUCLEOTIDE SEQUENCE [LARGE SCALE GENOMIC DNA]</scope>
    <source>
        <strain evidence="2">Butters</strain>
        <tissue evidence="2">Head and leg muscle</tissue>
    </source>
</reference>
<dbReference type="PANTHER" id="PTHR21557">
    <property type="entry name" value="CORDON-BLEU"/>
    <property type="match status" value="1"/>
</dbReference>
<feature type="compositionally biased region" description="Polar residues" evidence="1">
    <location>
        <begin position="1376"/>
        <end position="1385"/>
    </location>
</feature>
<proteinExistence type="predicted"/>
<protein>
    <submittedName>
        <fullName evidence="2">Microtubule-associated protein futsch</fullName>
    </submittedName>
</protein>
<dbReference type="PANTHER" id="PTHR21557:SF2">
    <property type="entry name" value="CORDON-BLEU PROTEIN-LIKE 1"/>
    <property type="match status" value="1"/>
</dbReference>
<dbReference type="Gene3D" id="3.10.20.90">
    <property type="entry name" value="Phosphatidylinositol 3-kinase Catalytic Subunit, Chain A, domain 1"/>
    <property type="match status" value="1"/>
</dbReference>
<feature type="compositionally biased region" description="Basic and acidic residues" evidence="1">
    <location>
        <begin position="838"/>
        <end position="851"/>
    </location>
</feature>
<feature type="region of interest" description="Disordered" evidence="1">
    <location>
        <begin position="485"/>
        <end position="591"/>
    </location>
</feature>
<feature type="compositionally biased region" description="Basic and acidic residues" evidence="1">
    <location>
        <begin position="506"/>
        <end position="537"/>
    </location>
</feature>
<sequence length="1528" mass="171119">MLQITEDTPPDMLAGAMDLTVHLPTGRSVKMSVERSTPMMDLLVQITTNHHLQLSGYTLQALGMAPSTEHNDTILPYKPNTPIGALDTQHIKVVPKSRTIPVPKNVPAGHQPFESTFRLKVHLPRNQLYVTRVSQSVHLEDIMKKVCEEKNLDPLKYEFRHPGNLDEVLDPKLTLSDYTITEIYLVLKGTGGLNQAFSSSDIMALRKEEERKQMHNKTGGGVFNLIFRRGKSSTGSLSSENRSISPTHSDDSRSVTPPGVQQQIITPPQSDSLTEKPKPPQRKRRPAPKPPQDKPPSTIETKKTDTGLTICHSRNSSDSSGYHEASILSDNCNTSLPRRPKSTIINEETQKSLSGQHSQSTSNLSKMSAHSKSTSSLAFPNRKKKTAPPPPPPVLKPASSETTFEEPSPVVASQPPIVAQGQDSVVNNNTNPIPTSRNRTKIAPSPRPQSIISLTSEDSFEEKKAEAVKNENKITLNETVGESIAKANNDKNTVNEGVTREGNNQVEEKTVQTDLVDETRIQKIEEKEESAPKSNDKIEEEAVQINLIEKVRPQKTEKKEEIAPESNGKMSNQTTAEEKTFKHDEMSDENKKKAEINKDMDTDLKQKASKLTQLQKQNVTAVFNTTTFTTASTGEDVKPPEVVAFYPKTQKKEHRYSKSIFDSYTRKRGFQIGSSLLDLHSDEEANQKRNSSGLSTPNSVASALNAFDFVDEIEGLDVEMFTGSLSKKSRNKNVILNQLHGMHEFESFRKHPSSGSLRSVSSLPGFIGSNMKKWNNIEELDDISLHSYSGQTESAASATNTSQLTPLDSLASIQSLPASSLESKPKEVEETTIPINVETKHPEVNEPQKDNELETDWQYQLPSPPKAFRDSSPVAFADTNQESIADSVVTSPELFEKLKVVKDIQSEKETASDITSVMSEEEKPILNKLSLENLEKRKSLVYNRELATSLKMPEEDRKDETFSSSLTKFEKTYDEVRRSSPKEVVSMKSTLPNFKITTYDNPKQKLDIFEDDTISSNTDRGSKRNSFVEPSPTLQKNYMGRSMENISFRKNSSDDEFKKRNDYKFYRPPMPKTQLHVFRSESFSKEPTWIPSKPVTRSKSQVALNKYKDNKNLSQIDDDNLTKSNSLFDVSGLQSLGVMRQIQNKLNTPNNSTEQLDREETSYQEQPEIKSEVQNRTEEKPTVKTYQYRVPSINMGTWSERPKIPVNVKEDPDYKFGVKDTNHSKLIVNTVNNDIRSHNSIEVRNKMAPPTSYSNGVNLRVGSDNNNRNVSIKVNGSEPISGQNTGNVVIKIGGLNQTSNKAVFRKPLGNVNENNQRPHSIAFGSDFDISRVPIVRSVEFKKPYKDFQNNNTSVTQIYQSNNNNNFKSNTLNRNSYNSTTETPVNSTETSKKYSTETLPIKPHVEPKPVFRVNSYLQNVSAPVVRGFRNINETNRMSWSQPHSFSTLPMKTATKDFSANKSVPFSQSNLRRTESTKIEKTVPPPAPIMPKVVNTSTVKTRDNCGDPKEQLLQAIRDFGGKKGLRAVKA</sequence>
<evidence type="ECO:0000313" key="2">
    <source>
        <dbReference type="EMBL" id="RZC36482.1"/>
    </source>
</evidence>
<feature type="region of interest" description="Disordered" evidence="1">
    <location>
        <begin position="1361"/>
        <end position="1395"/>
    </location>
</feature>
<feature type="compositionally biased region" description="Basic and acidic residues" evidence="1">
    <location>
        <begin position="549"/>
        <end position="562"/>
    </location>
</feature>
<name>A0A482VUB2_ASBVE</name>
<feature type="region of interest" description="Disordered" evidence="1">
    <location>
        <begin position="1013"/>
        <end position="1035"/>
    </location>
</feature>
<dbReference type="EMBL" id="QDEB01061510">
    <property type="protein sequence ID" value="RZC36482.1"/>
    <property type="molecule type" value="Genomic_DNA"/>
</dbReference>
<organism evidence="2 3">
    <name type="scientific">Asbolus verrucosus</name>
    <name type="common">Desert ironclad beetle</name>
    <dbReference type="NCBI Taxonomy" id="1661398"/>
    <lineage>
        <taxon>Eukaryota</taxon>
        <taxon>Metazoa</taxon>
        <taxon>Ecdysozoa</taxon>
        <taxon>Arthropoda</taxon>
        <taxon>Hexapoda</taxon>
        <taxon>Insecta</taxon>
        <taxon>Pterygota</taxon>
        <taxon>Neoptera</taxon>
        <taxon>Endopterygota</taxon>
        <taxon>Coleoptera</taxon>
        <taxon>Polyphaga</taxon>
        <taxon>Cucujiformia</taxon>
        <taxon>Tenebrionidae</taxon>
        <taxon>Pimeliinae</taxon>
        <taxon>Asbolus</taxon>
    </lineage>
</organism>
<feature type="non-terminal residue" evidence="2">
    <location>
        <position position="1528"/>
    </location>
</feature>
<dbReference type="SUPFAM" id="SSF54236">
    <property type="entry name" value="Ubiquitin-like"/>
    <property type="match status" value="1"/>
</dbReference>
<feature type="compositionally biased region" description="Polar residues" evidence="1">
    <location>
        <begin position="448"/>
        <end position="457"/>
    </location>
</feature>
<dbReference type="Proteomes" id="UP000292052">
    <property type="component" value="Unassembled WGS sequence"/>
</dbReference>
<feature type="compositionally biased region" description="Polar residues" evidence="1">
    <location>
        <begin position="490"/>
        <end position="505"/>
    </location>
</feature>
<accession>A0A482VUB2</accession>
<keyword evidence="3" id="KW-1185">Reference proteome</keyword>
<feature type="compositionally biased region" description="Basic and acidic residues" evidence="1">
    <location>
        <begin position="1155"/>
        <end position="1181"/>
    </location>
</feature>